<dbReference type="STRING" id="333140.AWW68_03620"/>
<feature type="signal peptide" evidence="1">
    <location>
        <begin position="1"/>
        <end position="26"/>
    </location>
</feature>
<dbReference type="EMBL" id="LRPC01000001">
    <property type="protein sequence ID" value="KYG77870.1"/>
    <property type="molecule type" value="Genomic_DNA"/>
</dbReference>
<comment type="caution">
    <text evidence="2">The sequence shown here is derived from an EMBL/GenBank/DDBJ whole genome shotgun (WGS) entry which is preliminary data.</text>
</comment>
<gene>
    <name evidence="2" type="ORF">AWW68_03620</name>
</gene>
<dbReference type="PROSITE" id="PS51257">
    <property type="entry name" value="PROKAR_LIPOPROTEIN"/>
    <property type="match status" value="1"/>
</dbReference>
<feature type="chain" id="PRO_5007574681" evidence="1">
    <location>
        <begin position="27"/>
        <end position="382"/>
    </location>
</feature>
<keyword evidence="3" id="KW-1185">Reference proteome</keyword>
<dbReference type="AlphaFoldDB" id="A0A150XGQ0"/>
<evidence type="ECO:0000313" key="3">
    <source>
        <dbReference type="Proteomes" id="UP000075606"/>
    </source>
</evidence>
<sequence>MNTFYKQLLMGFMALVLIGCATGKNAFDKGDYETALDRAVNRLQSNPSNKKAQDVLIDGYRVASQYHLKRIQQMNRSSDSFRYESIYNEYAALNRYYRDIQRCPACLDLVNPKEYLQEQEAAAQNAAEVQVSLGEDALSTNTIEGGRQAFGHFQSALRYTNNLPAIDSLLTEARNMGTVRVLVEPIPVHSRSLELTNEYFANRMFEFLDGFSRDRFVQFYSQGDMEAYDISPDHILSMEFDDFVLGQTRIESKTKEIKRDSVVVGQFKDKDGVSHDVFGTVKADFTTYRKTLASTGMLNFEIRDAYSNQVLVQRKLGGEDIWQYEWASFNGDERALTKDEIRMSKQKEVPPPSPQELFAAFIDRVYDQAFTQVRTLYRDTRL</sequence>
<proteinExistence type="predicted"/>
<dbReference type="Proteomes" id="UP000075606">
    <property type="component" value="Unassembled WGS sequence"/>
</dbReference>
<accession>A0A150XGQ0</accession>
<evidence type="ECO:0000313" key="2">
    <source>
        <dbReference type="EMBL" id="KYG77870.1"/>
    </source>
</evidence>
<protein>
    <submittedName>
        <fullName evidence="2">Uncharacterized protein</fullName>
    </submittedName>
</protein>
<evidence type="ECO:0000256" key="1">
    <source>
        <dbReference type="SAM" id="SignalP"/>
    </source>
</evidence>
<organism evidence="2 3">
    <name type="scientific">Roseivirga spongicola</name>
    <dbReference type="NCBI Taxonomy" id="333140"/>
    <lineage>
        <taxon>Bacteria</taxon>
        <taxon>Pseudomonadati</taxon>
        <taxon>Bacteroidota</taxon>
        <taxon>Cytophagia</taxon>
        <taxon>Cytophagales</taxon>
        <taxon>Roseivirgaceae</taxon>
        <taxon>Roseivirga</taxon>
    </lineage>
</organism>
<keyword evidence="1" id="KW-0732">Signal</keyword>
<reference evidence="2 3" key="1">
    <citation type="submission" date="2016-01" db="EMBL/GenBank/DDBJ databases">
        <title>Genome sequencing of Roseivirga spongicola UST030701-084.</title>
        <authorList>
            <person name="Selvaratnam C."/>
            <person name="Thevarajoo S."/>
            <person name="Goh K.M."/>
            <person name="Ee R."/>
            <person name="Chan K.-G."/>
            <person name="Chong C.S."/>
        </authorList>
    </citation>
    <scope>NUCLEOTIDE SEQUENCE [LARGE SCALE GENOMIC DNA]</scope>
    <source>
        <strain evidence="2 3">UST030701-084</strain>
    </source>
</reference>
<name>A0A150XGQ0_9BACT</name>